<reference evidence="1 2" key="1">
    <citation type="submission" date="2018-04" db="EMBL/GenBank/DDBJ databases">
        <title>Active sludge and wastewater microbial communities from Klosterneuburg, Austria.</title>
        <authorList>
            <person name="Wagner M."/>
        </authorList>
    </citation>
    <scope>NUCLEOTIDE SEQUENCE [LARGE SCALE GENOMIC DNA]</scope>
    <source>
        <strain evidence="1 2">Nl12</strain>
    </source>
</reference>
<comment type="caution">
    <text evidence="1">The sequence shown here is derived from an EMBL/GenBank/DDBJ whole genome shotgun (WGS) entry which is preliminary data.</text>
</comment>
<dbReference type="Proteomes" id="UP000244152">
    <property type="component" value="Unassembled WGS sequence"/>
</dbReference>
<evidence type="ECO:0000313" key="1">
    <source>
        <dbReference type="EMBL" id="PTQ83333.1"/>
    </source>
</evidence>
<name>A0A2T5IHM3_9PROT</name>
<dbReference type="RefSeq" id="WP_107760821.1">
    <property type="nucleotide sequence ID" value="NZ_QAOK01000001.1"/>
</dbReference>
<organism evidence="1 2">
    <name type="scientific">Nitrosospira multiformis</name>
    <dbReference type="NCBI Taxonomy" id="1231"/>
    <lineage>
        <taxon>Bacteria</taxon>
        <taxon>Pseudomonadati</taxon>
        <taxon>Pseudomonadota</taxon>
        <taxon>Betaproteobacteria</taxon>
        <taxon>Nitrosomonadales</taxon>
        <taxon>Nitrosomonadaceae</taxon>
        <taxon>Nitrosospira</taxon>
    </lineage>
</organism>
<accession>A0A2T5IHM3</accession>
<protein>
    <recommendedName>
        <fullName evidence="3">RiboL-PSP-HEPN domain-containing protein</fullName>
    </recommendedName>
</protein>
<dbReference type="AlphaFoldDB" id="A0A2T5IHM3"/>
<evidence type="ECO:0000313" key="2">
    <source>
        <dbReference type="Proteomes" id="UP000244152"/>
    </source>
</evidence>
<gene>
    <name evidence="1" type="ORF">C8R21_10119</name>
</gene>
<proteinExistence type="predicted"/>
<dbReference type="EMBL" id="QAOK01000001">
    <property type="protein sequence ID" value="PTQ83333.1"/>
    <property type="molecule type" value="Genomic_DNA"/>
</dbReference>
<evidence type="ECO:0008006" key="3">
    <source>
        <dbReference type="Google" id="ProtNLM"/>
    </source>
</evidence>
<sequence>MMLIDSSIETLRISKAKNSSMTTINLAVDPVIQINNCSSASTKTYTNLARHHLLAAKRFADRIREIEKEYASEPVGLFWDEVLHNALGVVTLAVASLEGYANELYFESSSAFAAGIGLNRSATALIAELAEKERVLLKFELVLAIRTGKQLPHGDPIVQNISALIKLRNAVLHFRPEWSCEQKEHAKLARQLTNRFELSPFLANAPVFPRAWASGSFAFWALQSVKEFLDYFFLEANILNPLDSIDLPLPG</sequence>